<keyword evidence="1" id="KW-0547">Nucleotide-binding</keyword>
<dbReference type="PANTHER" id="PTHR23305">
    <property type="entry name" value="OBG GTPASE FAMILY"/>
    <property type="match status" value="1"/>
</dbReference>
<dbReference type="PANTHER" id="PTHR23305:SF18">
    <property type="entry name" value="OBG-TYPE G DOMAIN-CONTAINING PROTEIN"/>
    <property type="match status" value="1"/>
</dbReference>
<evidence type="ECO:0000256" key="1">
    <source>
        <dbReference type="ARBA" id="ARBA00022741"/>
    </source>
</evidence>
<protein>
    <recommendedName>
        <fullName evidence="2">OBG-type G domain-containing protein</fullName>
    </recommendedName>
</protein>
<evidence type="ECO:0000313" key="3">
    <source>
        <dbReference type="EMBL" id="CAK9250208.1"/>
    </source>
</evidence>
<organism evidence="3 4">
    <name type="scientific">Sphagnum jensenii</name>
    <dbReference type="NCBI Taxonomy" id="128206"/>
    <lineage>
        <taxon>Eukaryota</taxon>
        <taxon>Viridiplantae</taxon>
        <taxon>Streptophyta</taxon>
        <taxon>Embryophyta</taxon>
        <taxon>Bryophyta</taxon>
        <taxon>Sphagnophytina</taxon>
        <taxon>Sphagnopsida</taxon>
        <taxon>Sphagnales</taxon>
        <taxon>Sphagnaceae</taxon>
        <taxon>Sphagnum</taxon>
    </lineage>
</organism>
<dbReference type="SUPFAM" id="SSF52540">
    <property type="entry name" value="P-loop containing nucleoside triphosphate hydrolases"/>
    <property type="match status" value="1"/>
</dbReference>
<dbReference type="Gene3D" id="1.10.150.300">
    <property type="entry name" value="TGS-like domain"/>
    <property type="match status" value="1"/>
</dbReference>
<dbReference type="Gene3D" id="3.40.50.720">
    <property type="entry name" value="NAD(P)-binding Rossmann-like Domain"/>
    <property type="match status" value="1"/>
</dbReference>
<dbReference type="InterPro" id="IPR036291">
    <property type="entry name" value="NAD(P)-bd_dom_sf"/>
</dbReference>
<dbReference type="InterPro" id="IPR023192">
    <property type="entry name" value="TGS-like_dom_sf"/>
</dbReference>
<evidence type="ECO:0000313" key="4">
    <source>
        <dbReference type="Proteomes" id="UP001497444"/>
    </source>
</evidence>
<dbReference type="InterPro" id="IPR027417">
    <property type="entry name" value="P-loop_NTPase"/>
</dbReference>
<evidence type="ECO:0000259" key="2">
    <source>
        <dbReference type="PROSITE" id="PS51710"/>
    </source>
</evidence>
<dbReference type="InterPro" id="IPR031167">
    <property type="entry name" value="G_OBG"/>
</dbReference>
<proteinExistence type="predicted"/>
<comment type="caution">
    <text evidence="3">The sequence shown here is derived from an EMBL/GenBank/DDBJ whole genome shotgun (WGS) entry which is preliminary data.</text>
</comment>
<dbReference type="Proteomes" id="UP001497444">
    <property type="component" value="Unassembled WGS sequence"/>
</dbReference>
<dbReference type="Pfam" id="PF00106">
    <property type="entry name" value="adh_short"/>
    <property type="match status" value="1"/>
</dbReference>
<reference evidence="3" key="1">
    <citation type="submission" date="2024-02" db="EMBL/GenBank/DDBJ databases">
        <authorList>
            <consortium name="ELIXIR-Norway"/>
            <consortium name="Elixir Norway"/>
        </authorList>
    </citation>
    <scope>NUCLEOTIDE SEQUENCE</scope>
</reference>
<dbReference type="EMBL" id="CAXAQS010000135">
    <property type="protein sequence ID" value="CAK9250208.1"/>
    <property type="molecule type" value="Genomic_DNA"/>
</dbReference>
<feature type="domain" description="OBG-type G" evidence="2">
    <location>
        <begin position="1"/>
        <end position="163"/>
    </location>
</feature>
<dbReference type="InterPro" id="IPR002347">
    <property type="entry name" value="SDR_fam"/>
</dbReference>
<accession>A0ABP0V745</accession>
<sequence>MRSHTSCVVFLIPNVVHVDGSVDPLRDISVIDTELILADLDTIQKRYNAMEKAARAGTDKKAAAVMGVLTPVKKALEAGNPARSLNLSEEDLLLIHDFHLITAKKVMYVANVDDSDIGKAEPNAYVKKLIDYAKKEGSPVVQICGKIESEIAELSEEEKVSFLKEMGMDEPGLNRVIRAGYELLGLQTYFTARLQFRARLETARVLALRGGKVIGLARTLEKAKSALSRLSGGQTLPLECELSDPKSVRKCIETIRSQSIKIDAIICNAGVMATPTLIRDHGYERQFFTNHIGHFTLVTGLLDSLTPQGRVIMVSSSAHKAAPKAAIEFDNLKGEKVIILGKPTDKQKWPTWFSQKN</sequence>
<dbReference type="PROSITE" id="PS51710">
    <property type="entry name" value="G_OBG"/>
    <property type="match status" value="1"/>
</dbReference>
<keyword evidence="4" id="KW-1185">Reference proteome</keyword>
<name>A0ABP0V745_9BRYO</name>
<gene>
    <name evidence="3" type="ORF">CSSPJE1EN1_LOCUS25586</name>
</gene>
<dbReference type="Gene3D" id="3.40.50.300">
    <property type="entry name" value="P-loop containing nucleotide triphosphate hydrolases"/>
    <property type="match status" value="1"/>
</dbReference>
<dbReference type="SUPFAM" id="SSF51735">
    <property type="entry name" value="NAD(P)-binding Rossmann-fold domains"/>
    <property type="match status" value="1"/>
</dbReference>